<evidence type="ECO:0000313" key="11">
    <source>
        <dbReference type="Proteomes" id="UP000248659"/>
    </source>
</evidence>
<dbReference type="InterPro" id="IPR050351">
    <property type="entry name" value="BphY/WalK/GraS-like"/>
</dbReference>
<dbReference type="Pfam" id="PF02518">
    <property type="entry name" value="HATPase_c"/>
    <property type="match status" value="1"/>
</dbReference>
<dbReference type="Gene3D" id="3.40.190.10">
    <property type="entry name" value="Periplasmic binding protein-like II"/>
    <property type="match status" value="4"/>
</dbReference>
<proteinExistence type="predicted"/>
<evidence type="ECO:0000256" key="6">
    <source>
        <dbReference type="SAM" id="Coils"/>
    </source>
</evidence>
<dbReference type="InterPro" id="IPR003661">
    <property type="entry name" value="HisK_dim/P_dom"/>
</dbReference>
<keyword evidence="8" id="KW-0472">Membrane</keyword>
<dbReference type="EMBL" id="MUAV01000023">
    <property type="protein sequence ID" value="RAP40143.1"/>
    <property type="molecule type" value="Genomic_DNA"/>
</dbReference>
<dbReference type="InterPro" id="IPR004358">
    <property type="entry name" value="Sig_transdc_His_kin-like_C"/>
</dbReference>
<dbReference type="Pfam" id="PF00497">
    <property type="entry name" value="SBP_bac_3"/>
    <property type="match status" value="2"/>
</dbReference>
<keyword evidence="6" id="KW-0175">Coiled coil</keyword>
<dbReference type="InterPro" id="IPR036890">
    <property type="entry name" value="HATPase_C_sf"/>
</dbReference>
<feature type="coiled-coil region" evidence="6">
    <location>
        <begin position="653"/>
        <end position="680"/>
    </location>
</feature>
<keyword evidence="11" id="KW-1185">Reference proteome</keyword>
<evidence type="ECO:0000256" key="5">
    <source>
        <dbReference type="ARBA" id="ARBA00022777"/>
    </source>
</evidence>
<dbReference type="EC" id="2.7.13.3" evidence="2"/>
<evidence type="ECO:0000256" key="3">
    <source>
        <dbReference type="ARBA" id="ARBA00022553"/>
    </source>
</evidence>
<dbReference type="PRINTS" id="PR00344">
    <property type="entry name" value="BCTRLSENSOR"/>
</dbReference>
<feature type="region of interest" description="Disordered" evidence="7">
    <location>
        <begin position="903"/>
        <end position="928"/>
    </location>
</feature>
<protein>
    <recommendedName>
        <fullName evidence="2">histidine kinase</fullName>
        <ecNumber evidence="2">2.7.13.3</ecNumber>
    </recommendedName>
</protein>
<evidence type="ECO:0000256" key="1">
    <source>
        <dbReference type="ARBA" id="ARBA00000085"/>
    </source>
</evidence>
<comment type="caution">
    <text evidence="10">The sequence shown here is derived from an EMBL/GenBank/DDBJ whole genome shotgun (WGS) entry which is preliminary data.</text>
</comment>
<keyword evidence="8" id="KW-0812">Transmembrane</keyword>
<dbReference type="SUPFAM" id="SSF53850">
    <property type="entry name" value="Periplasmic binding protein-like II"/>
    <property type="match status" value="2"/>
</dbReference>
<name>A0ABX9DFQ0_9RHOB</name>
<evidence type="ECO:0000259" key="9">
    <source>
        <dbReference type="PROSITE" id="PS50109"/>
    </source>
</evidence>
<dbReference type="PANTHER" id="PTHR42878:SF15">
    <property type="entry name" value="BACTERIOPHYTOCHROME"/>
    <property type="match status" value="1"/>
</dbReference>
<keyword evidence="8" id="KW-1133">Transmembrane helix</keyword>
<dbReference type="SMART" id="SM00387">
    <property type="entry name" value="HATPase_c"/>
    <property type="match status" value="1"/>
</dbReference>
<dbReference type="InterPro" id="IPR036097">
    <property type="entry name" value="HisK_dim/P_sf"/>
</dbReference>
<feature type="compositionally biased region" description="Basic and acidic residues" evidence="7">
    <location>
        <begin position="903"/>
        <end position="922"/>
    </location>
</feature>
<dbReference type="Gene3D" id="1.10.287.130">
    <property type="match status" value="1"/>
</dbReference>
<gene>
    <name evidence="10" type="ORF">BYZ73_16515</name>
</gene>
<dbReference type="PANTHER" id="PTHR42878">
    <property type="entry name" value="TWO-COMPONENT HISTIDINE KINASE"/>
    <property type="match status" value="1"/>
</dbReference>
<evidence type="ECO:0000256" key="4">
    <source>
        <dbReference type="ARBA" id="ARBA00022679"/>
    </source>
</evidence>
<keyword evidence="4" id="KW-0808">Transferase</keyword>
<sequence length="928" mass="101019">MGRRSETKLERRSSGSAIWRGAWALVAGLLCLAACLPSPLSAQTAQTAQQTAPDAASAPIVAGWLENAPFGQISDDGEATGFSADVVRALSETMGVPIELRRFDGLQPRIQAQIDGETTLMTAIARLPALQATNLFSKPVGRTEVRLFIRIENERNPDFVTPVNKRIGTVRQYAGSGSSEVLDRNRPVVFENADALLIRLLSGEIDGALLAEDWMVGLAHGVRLDNRIAAVGPPVRPIERVIAIHKSRADLLGPINAAIDTLEANGTLAALRRQWFVDPPPPLPEVLTVGVVNLPPFTQVNDDGSTTGFAVEVIRDLGKLLGLQLQFVPVPPEVWAKGPQGGIDILPLVGITPERRERMDFALPIQALDIGVFVRSDSRDLFDGLAKARVGAWGAGVAVAVARRHSSDVQRFETYDELVTALLEGRIDTILAESSALRRTLSEMHREDRVVQVDYPLETTYLAPALRRGLPSIREALNLVMPGYLASQRYQDLRAAWLEPRGFWTEGRVLSLLAAIVTVAVLALSYIPFQRHRIRQERLRFTANMIERIPLGLLMVAPNGRIEFANAAARAVSPSGPELIREGAVYRDAINALIAADAAHWGTKSPAALAAGLSGPALTDGYSYEFRTTTGQSFRWSSFALTGGSILVMVLNVTRERRHLAEIETLNAELRDQISIVERTNSELRDFAYATSHDLKSPISTLRLIANALTDSVAGKLPDDDVQLVADMKEILERMGRMISDVLDYTRAVGGEVAVEPVDLSKVAADVLQDLTADIAASGAEIRVGDLPSLIGNPRQLHQLLQNLIGNAIKFHRPGDAPQIDIEPVAAPHGMVAFSVSDRGIGIDPKFHRRIFQVFTRLNDTELYPGSGLGLAICQRVSLNHGGRIAIQSAPENGSRFTIFLKEKNGDQHTHDDRRLPVRTEDGEAAYS</sequence>
<keyword evidence="3" id="KW-0597">Phosphoprotein</keyword>
<dbReference type="Gene3D" id="3.30.565.10">
    <property type="entry name" value="Histidine kinase-like ATPase, C-terminal domain"/>
    <property type="match status" value="1"/>
</dbReference>
<evidence type="ECO:0000313" key="10">
    <source>
        <dbReference type="EMBL" id="RAP40143.1"/>
    </source>
</evidence>
<feature type="domain" description="Histidine kinase" evidence="9">
    <location>
        <begin position="690"/>
        <end position="905"/>
    </location>
</feature>
<dbReference type="InterPro" id="IPR003594">
    <property type="entry name" value="HATPase_dom"/>
</dbReference>
<dbReference type="InterPro" id="IPR001638">
    <property type="entry name" value="Solute-binding_3/MltF_N"/>
</dbReference>
<dbReference type="PROSITE" id="PS50109">
    <property type="entry name" value="HIS_KIN"/>
    <property type="match status" value="1"/>
</dbReference>
<reference evidence="10 11" key="1">
    <citation type="submission" date="2017-01" db="EMBL/GenBank/DDBJ databases">
        <title>Genome sequence of Rhodovulum viride JA756.</title>
        <authorList>
            <person name="Lakshmi K.V."/>
            <person name="Tushar L.D."/>
            <person name="Sasikala C."/>
            <person name="Venkataramana C."/>
        </authorList>
    </citation>
    <scope>NUCLEOTIDE SEQUENCE [LARGE SCALE GENOMIC DNA]</scope>
    <source>
        <strain evidence="10 11">JA756</strain>
    </source>
</reference>
<dbReference type="SUPFAM" id="SSF55874">
    <property type="entry name" value="ATPase domain of HSP90 chaperone/DNA topoisomerase II/histidine kinase"/>
    <property type="match status" value="1"/>
</dbReference>
<dbReference type="InterPro" id="IPR005467">
    <property type="entry name" value="His_kinase_dom"/>
</dbReference>
<evidence type="ECO:0000256" key="2">
    <source>
        <dbReference type="ARBA" id="ARBA00012438"/>
    </source>
</evidence>
<comment type="catalytic activity">
    <reaction evidence="1">
        <text>ATP + protein L-histidine = ADP + protein N-phospho-L-histidine.</text>
        <dbReference type="EC" id="2.7.13.3"/>
    </reaction>
</comment>
<keyword evidence="5" id="KW-0418">Kinase</keyword>
<organism evidence="10 11">
    <name type="scientific">Rhodovulum viride</name>
    <dbReference type="NCBI Taxonomy" id="1231134"/>
    <lineage>
        <taxon>Bacteria</taxon>
        <taxon>Pseudomonadati</taxon>
        <taxon>Pseudomonadota</taxon>
        <taxon>Alphaproteobacteria</taxon>
        <taxon>Rhodobacterales</taxon>
        <taxon>Paracoccaceae</taxon>
        <taxon>Rhodovulum</taxon>
    </lineage>
</organism>
<evidence type="ECO:0000256" key="8">
    <source>
        <dbReference type="SAM" id="Phobius"/>
    </source>
</evidence>
<dbReference type="SUPFAM" id="SSF47384">
    <property type="entry name" value="Homodimeric domain of signal transducing histidine kinase"/>
    <property type="match status" value="1"/>
</dbReference>
<dbReference type="SMART" id="SM00388">
    <property type="entry name" value="HisKA"/>
    <property type="match status" value="1"/>
</dbReference>
<dbReference type="Pfam" id="PF00512">
    <property type="entry name" value="HisKA"/>
    <property type="match status" value="1"/>
</dbReference>
<dbReference type="SMART" id="SM00062">
    <property type="entry name" value="PBPb"/>
    <property type="match status" value="2"/>
</dbReference>
<evidence type="ECO:0000256" key="7">
    <source>
        <dbReference type="SAM" id="MobiDB-lite"/>
    </source>
</evidence>
<dbReference type="Proteomes" id="UP000248659">
    <property type="component" value="Unassembled WGS sequence"/>
</dbReference>
<feature type="transmembrane region" description="Helical" evidence="8">
    <location>
        <begin position="509"/>
        <end position="529"/>
    </location>
</feature>
<dbReference type="RefSeq" id="WP_112316793.1">
    <property type="nucleotide sequence ID" value="NZ_MUAV01000023.1"/>
</dbReference>
<accession>A0ABX9DFQ0</accession>
<dbReference type="CDD" id="cd00082">
    <property type="entry name" value="HisKA"/>
    <property type="match status" value="1"/>
</dbReference>